<dbReference type="Proteomes" id="UP000298416">
    <property type="component" value="Unassembled WGS sequence"/>
</dbReference>
<comment type="caution">
    <text evidence="1">The sequence shown here is derived from an EMBL/GenBank/DDBJ whole genome shotgun (WGS) entry which is preliminary data.</text>
</comment>
<dbReference type="EMBL" id="PNBA02000003">
    <property type="protein sequence ID" value="KAG6430549.1"/>
    <property type="molecule type" value="Genomic_DNA"/>
</dbReference>
<accession>A0A8X8YF29</accession>
<organism evidence="1">
    <name type="scientific">Salvia splendens</name>
    <name type="common">Scarlet sage</name>
    <dbReference type="NCBI Taxonomy" id="180675"/>
    <lineage>
        <taxon>Eukaryota</taxon>
        <taxon>Viridiplantae</taxon>
        <taxon>Streptophyta</taxon>
        <taxon>Embryophyta</taxon>
        <taxon>Tracheophyta</taxon>
        <taxon>Spermatophyta</taxon>
        <taxon>Magnoliopsida</taxon>
        <taxon>eudicotyledons</taxon>
        <taxon>Gunneridae</taxon>
        <taxon>Pentapetalae</taxon>
        <taxon>asterids</taxon>
        <taxon>lamiids</taxon>
        <taxon>Lamiales</taxon>
        <taxon>Lamiaceae</taxon>
        <taxon>Nepetoideae</taxon>
        <taxon>Mentheae</taxon>
        <taxon>Salviinae</taxon>
        <taxon>Salvia</taxon>
        <taxon>Salvia subgen. Calosphace</taxon>
        <taxon>core Calosphace</taxon>
    </lineage>
</organism>
<sequence>MIRSWSKPLFAFIGEAFESVKEVLLDLFRGEVGSVPLANKAKGVKRERREKAKGTTPKKQKQKQNDFCLILITKSIACMGVY</sequence>
<evidence type="ECO:0000313" key="2">
    <source>
        <dbReference type="Proteomes" id="UP000298416"/>
    </source>
</evidence>
<reference evidence="1" key="1">
    <citation type="submission" date="2018-01" db="EMBL/GenBank/DDBJ databases">
        <authorList>
            <person name="Mao J.F."/>
        </authorList>
    </citation>
    <scope>NUCLEOTIDE SEQUENCE</scope>
    <source>
        <strain evidence="1">Huo1</strain>
        <tissue evidence="1">Leaf</tissue>
    </source>
</reference>
<protein>
    <submittedName>
        <fullName evidence="1">Uncharacterized protein</fullName>
    </submittedName>
</protein>
<dbReference type="AlphaFoldDB" id="A0A8X8YF29"/>
<proteinExistence type="predicted"/>
<evidence type="ECO:0000313" key="1">
    <source>
        <dbReference type="EMBL" id="KAG6430549.1"/>
    </source>
</evidence>
<gene>
    <name evidence="1" type="ORF">SASPL_108619</name>
</gene>
<name>A0A8X8YF29_SALSN</name>
<reference evidence="1" key="2">
    <citation type="submission" date="2020-08" db="EMBL/GenBank/DDBJ databases">
        <title>Plant Genome Project.</title>
        <authorList>
            <person name="Zhang R.-G."/>
        </authorList>
    </citation>
    <scope>NUCLEOTIDE SEQUENCE</scope>
    <source>
        <strain evidence="1">Huo1</strain>
        <tissue evidence="1">Leaf</tissue>
    </source>
</reference>
<keyword evidence="2" id="KW-1185">Reference proteome</keyword>